<proteinExistence type="inferred from homology"/>
<keyword evidence="4" id="KW-0274">FAD</keyword>
<dbReference type="Proteomes" id="UP000272400">
    <property type="component" value="Unassembled WGS sequence"/>
</dbReference>
<dbReference type="PANTHER" id="PTHR42973">
    <property type="entry name" value="BINDING OXIDOREDUCTASE, PUTATIVE (AFU_ORTHOLOGUE AFUA_1G17690)-RELATED"/>
    <property type="match status" value="1"/>
</dbReference>
<keyword evidence="3" id="KW-0285">Flavoprotein</keyword>
<protein>
    <submittedName>
        <fullName evidence="7">FAD/FMN-containing dehydrogenase</fullName>
    </submittedName>
</protein>
<dbReference type="InterPro" id="IPR006094">
    <property type="entry name" value="Oxid_FAD_bind_N"/>
</dbReference>
<dbReference type="InterPro" id="IPR016166">
    <property type="entry name" value="FAD-bd_PCMH"/>
</dbReference>
<dbReference type="AlphaFoldDB" id="A0A3N1CVC2"/>
<evidence type="ECO:0000313" key="8">
    <source>
        <dbReference type="Proteomes" id="UP000272400"/>
    </source>
</evidence>
<evidence type="ECO:0000256" key="3">
    <source>
        <dbReference type="ARBA" id="ARBA00022630"/>
    </source>
</evidence>
<dbReference type="Gene3D" id="3.30.465.10">
    <property type="match status" value="1"/>
</dbReference>
<dbReference type="Pfam" id="PF01565">
    <property type="entry name" value="FAD_binding_4"/>
    <property type="match status" value="1"/>
</dbReference>
<dbReference type="Gene3D" id="3.30.43.10">
    <property type="entry name" value="Uridine Diphospho-n-acetylenolpyruvylglucosamine Reductase, domain 2"/>
    <property type="match status" value="1"/>
</dbReference>
<dbReference type="InterPro" id="IPR016169">
    <property type="entry name" value="FAD-bd_PCMH_sub2"/>
</dbReference>
<dbReference type="SUPFAM" id="SSF56176">
    <property type="entry name" value="FAD-binding/transporter-associated domain-like"/>
    <property type="match status" value="1"/>
</dbReference>
<dbReference type="InterPro" id="IPR050416">
    <property type="entry name" value="FAD-linked_Oxidoreductase"/>
</dbReference>
<sequence length="477" mass="52523">MSTLTASAAARLRDVMDCPVILPGDHGYDQAKHVWNADIEREPAAIVSCRDAADVARALTWCLDKGVDVTVRGGGHNLAGSAVSDGAVMLDTGGMREVVFDRAAGTVKVGAGCRLGNLDRACADEDVVVPAGTVSHTGVAGLTLGGGNGYLSRMYGLTVDHLLSIELVLADGRIITASDEEHPELFWALRGAGHNFGVAVSFTYRYVPFKKLANVRQAFFATDDRHAVLRFFRDWSYDAPDNVVTYARTVEVPEYWTVVPTEHRGTQIVSVATVQWGEDDPSVTDPMFAQAKAVWDTSYSVPHVELQRACDDDFRYGIRRYWRNGNLREFPDEAIDTVLHWSDRYPGRPLQAGSTIAPHFACPFQMFPRGGQAARVDPWTTAVGDRVEAKFMSSAGAEWVFPSEGPELIEWTRQFDAAMDEYKAGSYVNFTSEIVSAMEARDIYGEKYERLVKIKREYDPGNVFRRGLVDLSGGTDA</sequence>
<dbReference type="GO" id="GO:0071949">
    <property type="term" value="F:FAD binding"/>
    <property type="evidence" value="ECO:0007669"/>
    <property type="project" value="InterPro"/>
</dbReference>
<dbReference type="PANTHER" id="PTHR42973:SF39">
    <property type="entry name" value="FAD-BINDING PCMH-TYPE DOMAIN-CONTAINING PROTEIN"/>
    <property type="match status" value="1"/>
</dbReference>
<dbReference type="InterPro" id="IPR016167">
    <property type="entry name" value="FAD-bd_PCMH_sub1"/>
</dbReference>
<dbReference type="GO" id="GO:0016491">
    <property type="term" value="F:oxidoreductase activity"/>
    <property type="evidence" value="ECO:0007669"/>
    <property type="project" value="UniProtKB-KW"/>
</dbReference>
<feature type="domain" description="FAD-binding PCMH-type" evidence="6">
    <location>
        <begin position="39"/>
        <end position="209"/>
    </location>
</feature>
<comment type="similarity">
    <text evidence="2">Belongs to the oxygen-dependent FAD-linked oxidoreductase family.</text>
</comment>
<keyword evidence="5" id="KW-0560">Oxidoreductase</keyword>
<accession>A0A3N1CVC2</accession>
<reference evidence="7 8" key="1">
    <citation type="submission" date="2018-11" db="EMBL/GenBank/DDBJ databases">
        <title>Sequencing the genomes of 1000 actinobacteria strains.</title>
        <authorList>
            <person name="Klenk H.-P."/>
        </authorList>
    </citation>
    <scope>NUCLEOTIDE SEQUENCE [LARGE SCALE GENOMIC DNA]</scope>
    <source>
        <strain evidence="7 8">DSM 44254</strain>
    </source>
</reference>
<dbReference type="PROSITE" id="PS51387">
    <property type="entry name" value="FAD_PCMH"/>
    <property type="match status" value="1"/>
</dbReference>
<dbReference type="EMBL" id="RJKE01000001">
    <property type="protein sequence ID" value="ROO85249.1"/>
    <property type="molecule type" value="Genomic_DNA"/>
</dbReference>
<evidence type="ECO:0000256" key="5">
    <source>
        <dbReference type="ARBA" id="ARBA00023002"/>
    </source>
</evidence>
<dbReference type="InterPro" id="IPR012951">
    <property type="entry name" value="BBE"/>
</dbReference>
<dbReference type="Pfam" id="PF08031">
    <property type="entry name" value="BBE"/>
    <property type="match status" value="1"/>
</dbReference>
<gene>
    <name evidence="7" type="ORF">EDD29_2789</name>
</gene>
<evidence type="ECO:0000313" key="7">
    <source>
        <dbReference type="EMBL" id="ROO85249.1"/>
    </source>
</evidence>
<organism evidence="7 8">
    <name type="scientific">Actinocorallia herbida</name>
    <dbReference type="NCBI Taxonomy" id="58109"/>
    <lineage>
        <taxon>Bacteria</taxon>
        <taxon>Bacillati</taxon>
        <taxon>Actinomycetota</taxon>
        <taxon>Actinomycetes</taxon>
        <taxon>Streptosporangiales</taxon>
        <taxon>Thermomonosporaceae</taxon>
        <taxon>Actinocorallia</taxon>
    </lineage>
</organism>
<dbReference type="InterPro" id="IPR006093">
    <property type="entry name" value="Oxy_OxRdtase_FAD_BS"/>
</dbReference>
<name>A0A3N1CVC2_9ACTN</name>
<evidence type="ECO:0000256" key="2">
    <source>
        <dbReference type="ARBA" id="ARBA00005466"/>
    </source>
</evidence>
<evidence type="ECO:0000256" key="4">
    <source>
        <dbReference type="ARBA" id="ARBA00022827"/>
    </source>
</evidence>
<comment type="cofactor">
    <cofactor evidence="1">
        <name>FAD</name>
        <dbReference type="ChEBI" id="CHEBI:57692"/>
    </cofactor>
</comment>
<keyword evidence="8" id="KW-1185">Reference proteome</keyword>
<evidence type="ECO:0000259" key="6">
    <source>
        <dbReference type="PROSITE" id="PS51387"/>
    </source>
</evidence>
<dbReference type="OrthoDB" id="5169292at2"/>
<dbReference type="PROSITE" id="PS00862">
    <property type="entry name" value="OX2_COVAL_FAD"/>
    <property type="match status" value="1"/>
</dbReference>
<dbReference type="Gene3D" id="3.40.462.20">
    <property type="match status" value="1"/>
</dbReference>
<dbReference type="RefSeq" id="WP_123664775.1">
    <property type="nucleotide sequence ID" value="NZ_RJKE01000001.1"/>
</dbReference>
<evidence type="ECO:0000256" key="1">
    <source>
        <dbReference type="ARBA" id="ARBA00001974"/>
    </source>
</evidence>
<dbReference type="InterPro" id="IPR036318">
    <property type="entry name" value="FAD-bd_PCMH-like_sf"/>
</dbReference>
<comment type="caution">
    <text evidence="7">The sequence shown here is derived from an EMBL/GenBank/DDBJ whole genome shotgun (WGS) entry which is preliminary data.</text>
</comment>